<gene>
    <name evidence="2" type="ORF">OLW01_17545</name>
</gene>
<keyword evidence="3" id="KW-1185">Reference proteome</keyword>
<keyword evidence="1" id="KW-1133">Transmembrane helix</keyword>
<dbReference type="Pfam" id="PF11859">
    <property type="entry name" value="DUF3379"/>
    <property type="match status" value="1"/>
</dbReference>
<feature type="transmembrane region" description="Helical" evidence="1">
    <location>
        <begin position="80"/>
        <end position="99"/>
    </location>
</feature>
<accession>A0ABY7AU88</accession>
<dbReference type="InterPro" id="IPR021806">
    <property type="entry name" value="DUF3379"/>
</dbReference>
<geneLocation type="plasmid" evidence="2 3">
    <name>pCadTS8_2</name>
</geneLocation>
<keyword evidence="2" id="KW-0614">Plasmid</keyword>
<evidence type="ECO:0000313" key="3">
    <source>
        <dbReference type="Proteomes" id="UP001163726"/>
    </source>
</evidence>
<reference evidence="2" key="1">
    <citation type="submission" date="2022-10" db="EMBL/GenBank/DDBJ databases">
        <title>Catenovulum adriacola sp. nov. isolated in the Harbour of Susak.</title>
        <authorList>
            <person name="Schoch T."/>
            <person name="Reich S.J."/>
            <person name="Stoeferle S."/>
            <person name="Flaiz M."/>
            <person name="Kazda M."/>
            <person name="Riedel C.U."/>
            <person name="Duerre P."/>
        </authorList>
    </citation>
    <scope>NUCLEOTIDE SEQUENCE</scope>
    <source>
        <strain evidence="2">TS8</strain>
        <plasmid evidence="2">pCadTS8_2</plasmid>
    </source>
</reference>
<dbReference type="EMBL" id="CP109967">
    <property type="protein sequence ID" value="WAJ72085.1"/>
    <property type="molecule type" value="Genomic_DNA"/>
</dbReference>
<keyword evidence="1" id="KW-0812">Transmembrane</keyword>
<proteinExistence type="predicted"/>
<sequence length="248" mass="28362">MDDLEFRRQLYASPKEHNSEVKQAILADPNKRQFADEMLSFEQKLEQAYQVDVPDNLASKIILKQTLDKHKQNDKKRSRWHLAIAASIAFMVGLSLNVAQVNLPGLSTNATTELTNLMLEHTHQDITRHFQSPQAMQNAQVSLASINQKLSLYGAQLNDSFGIVRSVNFCQLKNIRALHLIVQGNAGLVNIFIMHPNHSMSELPDIKDDLYKGKGQRYPTADLMYISDKQENLKQIQHQFEQQLKWQA</sequence>
<organism evidence="2 3">
    <name type="scientific">Catenovulum adriaticum</name>
    <dbReference type="NCBI Taxonomy" id="2984846"/>
    <lineage>
        <taxon>Bacteria</taxon>
        <taxon>Pseudomonadati</taxon>
        <taxon>Pseudomonadota</taxon>
        <taxon>Gammaproteobacteria</taxon>
        <taxon>Alteromonadales</taxon>
        <taxon>Alteromonadaceae</taxon>
        <taxon>Catenovulum</taxon>
    </lineage>
</organism>
<name>A0ABY7AU88_9ALTE</name>
<evidence type="ECO:0000313" key="2">
    <source>
        <dbReference type="EMBL" id="WAJ72085.1"/>
    </source>
</evidence>
<protein>
    <submittedName>
        <fullName evidence="2">DUF3379 domain-containing protein</fullName>
    </submittedName>
</protein>
<dbReference type="RefSeq" id="WP_268076802.1">
    <property type="nucleotide sequence ID" value="NZ_CP109967.1"/>
</dbReference>
<evidence type="ECO:0000256" key="1">
    <source>
        <dbReference type="SAM" id="Phobius"/>
    </source>
</evidence>
<keyword evidence="1" id="KW-0472">Membrane</keyword>
<dbReference type="Proteomes" id="UP001163726">
    <property type="component" value="Plasmid pCadTS8_2"/>
</dbReference>